<sequence length="129" mass="15466">MTSDDKVDEISVVELKHSRKYLGVYVVEVFHPSFFWIHLQENKRDFEQMMDKLSDFYECNKSKFIIAKLALKKDLNCACIYGNRWHRAIIRSVQSDFKVTVFFYDYGTMETYTSEDIYYLHKQFAFLPA</sequence>
<dbReference type="GeneID" id="112458479"/>
<dbReference type="GO" id="GO:0005737">
    <property type="term" value="C:cytoplasm"/>
    <property type="evidence" value="ECO:0007669"/>
    <property type="project" value="UniProtKB-ARBA"/>
</dbReference>
<dbReference type="InterPro" id="IPR002999">
    <property type="entry name" value="Tudor"/>
</dbReference>
<protein>
    <submittedName>
        <fullName evidence="3 4">Tudor domain-containing protein 7-like</fullName>
    </submittedName>
</protein>
<dbReference type="PROSITE" id="PS50304">
    <property type="entry name" value="TUDOR"/>
    <property type="match status" value="1"/>
</dbReference>
<feature type="domain" description="Tudor" evidence="1">
    <location>
        <begin position="70"/>
        <end position="127"/>
    </location>
</feature>
<dbReference type="SUPFAM" id="SSF63748">
    <property type="entry name" value="Tudor/PWWP/MBT"/>
    <property type="match status" value="1"/>
</dbReference>
<dbReference type="InterPro" id="IPR035437">
    <property type="entry name" value="SNase_OB-fold_sf"/>
</dbReference>
<dbReference type="RefSeq" id="XP_024877897.1">
    <property type="nucleotide sequence ID" value="XM_025022129.1"/>
</dbReference>
<keyword evidence="2" id="KW-1185">Reference proteome</keyword>
<dbReference type="PANTHER" id="PTHR22948:SF76">
    <property type="entry name" value="FI20010P1-RELATED"/>
    <property type="match status" value="1"/>
</dbReference>
<name>A0A6J1Q975_9HYME</name>
<dbReference type="Gene3D" id="2.40.50.90">
    <property type="match status" value="1"/>
</dbReference>
<evidence type="ECO:0000313" key="3">
    <source>
        <dbReference type="RefSeq" id="XP_024877897.1"/>
    </source>
</evidence>
<dbReference type="Gene3D" id="2.30.30.140">
    <property type="match status" value="1"/>
</dbReference>
<evidence type="ECO:0000259" key="1">
    <source>
        <dbReference type="PROSITE" id="PS50304"/>
    </source>
</evidence>
<evidence type="ECO:0000313" key="2">
    <source>
        <dbReference type="Proteomes" id="UP000504618"/>
    </source>
</evidence>
<reference evidence="3 4" key="1">
    <citation type="submission" date="2025-04" db="UniProtKB">
        <authorList>
            <consortium name="RefSeq"/>
        </authorList>
    </citation>
    <scope>IDENTIFICATION</scope>
    <source>
        <tissue evidence="3 4">Whole body</tissue>
    </source>
</reference>
<dbReference type="InterPro" id="IPR050621">
    <property type="entry name" value="Tudor_domain_containing"/>
</dbReference>
<gene>
    <name evidence="3 4" type="primary">LOC112458479</name>
</gene>
<evidence type="ECO:0000313" key="4">
    <source>
        <dbReference type="RefSeq" id="XP_024877906.1"/>
    </source>
</evidence>
<dbReference type="Pfam" id="PF00567">
    <property type="entry name" value="TUDOR"/>
    <property type="match status" value="1"/>
</dbReference>
<dbReference type="AlphaFoldDB" id="A0A6J1Q975"/>
<dbReference type="OrthoDB" id="341421at2759"/>
<dbReference type="PANTHER" id="PTHR22948">
    <property type="entry name" value="TUDOR DOMAIN CONTAINING PROTEIN"/>
    <property type="match status" value="1"/>
</dbReference>
<dbReference type="Proteomes" id="UP000504618">
    <property type="component" value="Unplaced"/>
</dbReference>
<organism evidence="2 4">
    <name type="scientific">Temnothorax curvispinosus</name>
    <dbReference type="NCBI Taxonomy" id="300111"/>
    <lineage>
        <taxon>Eukaryota</taxon>
        <taxon>Metazoa</taxon>
        <taxon>Ecdysozoa</taxon>
        <taxon>Arthropoda</taxon>
        <taxon>Hexapoda</taxon>
        <taxon>Insecta</taxon>
        <taxon>Pterygota</taxon>
        <taxon>Neoptera</taxon>
        <taxon>Endopterygota</taxon>
        <taxon>Hymenoptera</taxon>
        <taxon>Apocrita</taxon>
        <taxon>Aculeata</taxon>
        <taxon>Formicoidea</taxon>
        <taxon>Formicidae</taxon>
        <taxon>Myrmicinae</taxon>
        <taxon>Temnothorax</taxon>
    </lineage>
</organism>
<proteinExistence type="predicted"/>
<accession>A0A6J1Q975</accession>
<dbReference type="RefSeq" id="XP_024877906.1">
    <property type="nucleotide sequence ID" value="XM_025022138.1"/>
</dbReference>